<keyword evidence="2" id="KW-1185">Reference proteome</keyword>
<proteinExistence type="predicted"/>
<dbReference type="Proteomes" id="UP001187192">
    <property type="component" value="Unassembled WGS sequence"/>
</dbReference>
<name>A0AA87ZJ33_FICCA</name>
<evidence type="ECO:0000313" key="2">
    <source>
        <dbReference type="Proteomes" id="UP001187192"/>
    </source>
</evidence>
<dbReference type="AlphaFoldDB" id="A0AA87ZJ33"/>
<gene>
    <name evidence="1" type="ORF">TIFTF001_006529</name>
</gene>
<comment type="caution">
    <text evidence="1">The sequence shown here is derived from an EMBL/GenBank/DDBJ whole genome shotgun (WGS) entry which is preliminary data.</text>
</comment>
<dbReference type="EMBL" id="BTGU01000006">
    <property type="protein sequence ID" value="GMN37083.1"/>
    <property type="molecule type" value="Genomic_DNA"/>
</dbReference>
<accession>A0AA87ZJ33</accession>
<organism evidence="1 2">
    <name type="scientific">Ficus carica</name>
    <name type="common">Common fig</name>
    <dbReference type="NCBI Taxonomy" id="3494"/>
    <lineage>
        <taxon>Eukaryota</taxon>
        <taxon>Viridiplantae</taxon>
        <taxon>Streptophyta</taxon>
        <taxon>Embryophyta</taxon>
        <taxon>Tracheophyta</taxon>
        <taxon>Spermatophyta</taxon>
        <taxon>Magnoliopsida</taxon>
        <taxon>eudicotyledons</taxon>
        <taxon>Gunneridae</taxon>
        <taxon>Pentapetalae</taxon>
        <taxon>rosids</taxon>
        <taxon>fabids</taxon>
        <taxon>Rosales</taxon>
        <taxon>Moraceae</taxon>
        <taxon>Ficeae</taxon>
        <taxon>Ficus</taxon>
    </lineage>
</organism>
<reference evidence="1" key="1">
    <citation type="submission" date="2023-07" db="EMBL/GenBank/DDBJ databases">
        <title>draft genome sequence of fig (Ficus carica).</title>
        <authorList>
            <person name="Takahashi T."/>
            <person name="Nishimura K."/>
        </authorList>
    </citation>
    <scope>NUCLEOTIDE SEQUENCE</scope>
</reference>
<protein>
    <submittedName>
        <fullName evidence="1">Uncharacterized protein</fullName>
    </submittedName>
</protein>
<sequence length="122" mass="12676">MATSLQVAGGVVGRWDLAAGEGVHWGGGDIWGDRQRWRLRWGTSGGGVLGGLVGDGDFVWGFAGVEATSGVIAGDGDFKGVLFYIQSCACGLLCNSTTIAICFDLYEPKIRFYGSVLGGALP</sequence>
<evidence type="ECO:0000313" key="1">
    <source>
        <dbReference type="EMBL" id="GMN37083.1"/>
    </source>
</evidence>